<feature type="transmembrane region" description="Helical" evidence="10">
    <location>
        <begin position="155"/>
        <end position="177"/>
    </location>
</feature>
<dbReference type="Pfam" id="PF00664">
    <property type="entry name" value="ABC_membrane"/>
    <property type="match status" value="1"/>
</dbReference>
<evidence type="ECO:0000256" key="1">
    <source>
        <dbReference type="ARBA" id="ARBA00004651"/>
    </source>
</evidence>
<dbReference type="Proteomes" id="UP000273145">
    <property type="component" value="Chromosome"/>
</dbReference>
<evidence type="ECO:0000256" key="6">
    <source>
        <dbReference type="ARBA" id="ARBA00022807"/>
    </source>
</evidence>
<keyword evidence="6" id="KW-0788">Thiol protease</keyword>
<dbReference type="AlphaFoldDB" id="A0A3S8RSI0"/>
<feature type="domain" description="ABC transmembrane type-1" evidence="12">
    <location>
        <begin position="16"/>
        <end position="298"/>
    </location>
</feature>
<feature type="transmembrane region" description="Helical" evidence="10">
    <location>
        <begin position="12"/>
        <end position="33"/>
    </location>
</feature>
<organism evidence="13 14">
    <name type="scientific">Paenibacillus lentus</name>
    <dbReference type="NCBI Taxonomy" id="1338368"/>
    <lineage>
        <taxon>Bacteria</taxon>
        <taxon>Bacillati</taxon>
        <taxon>Bacillota</taxon>
        <taxon>Bacilli</taxon>
        <taxon>Bacillales</taxon>
        <taxon>Paenibacillaceae</taxon>
        <taxon>Paenibacillus</taxon>
    </lineage>
</organism>
<dbReference type="GO" id="GO:0005886">
    <property type="term" value="C:plasma membrane"/>
    <property type="evidence" value="ECO:0007669"/>
    <property type="project" value="UniProtKB-SubCell"/>
</dbReference>
<evidence type="ECO:0000256" key="5">
    <source>
        <dbReference type="ARBA" id="ARBA00022741"/>
    </source>
</evidence>
<keyword evidence="6" id="KW-0645">Protease</keyword>
<evidence type="ECO:0000313" key="13">
    <source>
        <dbReference type="EMBL" id="AZK45800.1"/>
    </source>
</evidence>
<dbReference type="SUPFAM" id="SSF90123">
    <property type="entry name" value="ABC transporter transmembrane region"/>
    <property type="match status" value="1"/>
</dbReference>
<dbReference type="PROSITE" id="PS50929">
    <property type="entry name" value="ABC_TM1F"/>
    <property type="match status" value="1"/>
</dbReference>
<keyword evidence="6" id="KW-0378">Hydrolase</keyword>
<keyword evidence="8 10" id="KW-1133">Transmembrane helix</keyword>
<dbReference type="Gene3D" id="1.20.1560.10">
    <property type="entry name" value="ABC transporter type 1, transmembrane domain"/>
    <property type="match status" value="1"/>
</dbReference>
<dbReference type="PROSITE" id="PS50893">
    <property type="entry name" value="ABC_TRANSPORTER_2"/>
    <property type="match status" value="1"/>
</dbReference>
<evidence type="ECO:0000256" key="10">
    <source>
        <dbReference type="SAM" id="Phobius"/>
    </source>
</evidence>
<dbReference type="OrthoDB" id="9806127at2"/>
<dbReference type="PANTHER" id="PTHR24221:SF614">
    <property type="entry name" value="GLUTATHIONE_L-CYSTEINE TRANSPORT SYSTEM ATP-BINDING_PERMEASE PROTEIN CYDC"/>
    <property type="match status" value="1"/>
</dbReference>
<keyword evidence="3" id="KW-1003">Cell membrane</keyword>
<evidence type="ECO:0000259" key="12">
    <source>
        <dbReference type="PROSITE" id="PS50929"/>
    </source>
</evidence>
<dbReference type="InterPro" id="IPR027417">
    <property type="entry name" value="P-loop_NTPase"/>
</dbReference>
<dbReference type="GO" id="GO:0008234">
    <property type="term" value="F:cysteine-type peptidase activity"/>
    <property type="evidence" value="ECO:0007669"/>
    <property type="project" value="UniProtKB-KW"/>
</dbReference>
<feature type="domain" description="ABC transporter" evidence="11">
    <location>
        <begin position="337"/>
        <end position="572"/>
    </location>
</feature>
<dbReference type="GO" id="GO:0140359">
    <property type="term" value="F:ABC-type transporter activity"/>
    <property type="evidence" value="ECO:0007669"/>
    <property type="project" value="InterPro"/>
</dbReference>
<evidence type="ECO:0000256" key="4">
    <source>
        <dbReference type="ARBA" id="ARBA00022692"/>
    </source>
</evidence>
<keyword evidence="14" id="KW-1185">Reference proteome</keyword>
<keyword evidence="4 10" id="KW-0812">Transmembrane</keyword>
<keyword evidence="2" id="KW-0813">Transport</keyword>
<dbReference type="GO" id="GO:0042883">
    <property type="term" value="P:cysteine transport"/>
    <property type="evidence" value="ECO:0007669"/>
    <property type="project" value="InterPro"/>
</dbReference>
<evidence type="ECO:0000256" key="9">
    <source>
        <dbReference type="ARBA" id="ARBA00023136"/>
    </source>
</evidence>
<evidence type="ECO:0000256" key="2">
    <source>
        <dbReference type="ARBA" id="ARBA00022448"/>
    </source>
</evidence>
<dbReference type="CDD" id="cd18584">
    <property type="entry name" value="ABC_6TM_AarD_CydD"/>
    <property type="match status" value="1"/>
</dbReference>
<sequence length="578" mass="63785">MGRDLMKYKGIKPVLAGIGVLTLIQSIAIILQAKWLAEVISALFAGAKLQEQFGGAVLFLLAFIVRQISALLQQRIAYRFAEQTGKELRKQVMEKLFELGPRFAKREGTGNLVTLVLDGVTKFRNYLELFLPRMLATGLTPMLILLYVFTLDITAAVILILTLPILIIFLILVGLAARKQMDRQWKSYRTLSNHFVDSLRGLETLKFLGHSRSHSESIERVSDSYRSATMRTLRVAFLSSFSLDFFTMLSVASVAVSLGLRLIDGNMTLLTGLTILILAPEYFLPVRMVGADYHATLDGKEAGEAMNAIIAEGEAERAAMASLPEGIALDWRPDSVMKLSSLTVQYEEEGQPSLDQVGLELSGFGKIGIIGESGAGKSTLIDVLGGFLRPTEGEIELGRARLGDLTSPEWRRQITYIPQNPYIFSGSLADNIAFYSPDASRAEIEQAAEDAGLGALADSLPKGYDEPIGGGGRPLSGGQEQRVALARALLSRRPILLLDEPTAHLDIETEYELKATMLPLFEGRLVLLATHRLHWMREMDRIIVMEQGRIVETGNHDELIARKGAYYQLMTSQREGIL</sequence>
<proteinExistence type="predicted"/>
<dbReference type="InterPro" id="IPR003593">
    <property type="entry name" value="AAA+_ATPase"/>
</dbReference>
<dbReference type="PANTHER" id="PTHR24221">
    <property type="entry name" value="ATP-BINDING CASSETTE SUB-FAMILY B"/>
    <property type="match status" value="1"/>
</dbReference>
<dbReference type="InterPro" id="IPR036640">
    <property type="entry name" value="ABC1_TM_sf"/>
</dbReference>
<dbReference type="SMART" id="SM00382">
    <property type="entry name" value="AAA"/>
    <property type="match status" value="1"/>
</dbReference>
<dbReference type="InterPro" id="IPR014216">
    <property type="entry name" value="ABC_transptr_CydD"/>
</dbReference>
<evidence type="ECO:0000256" key="3">
    <source>
        <dbReference type="ARBA" id="ARBA00022475"/>
    </source>
</evidence>
<accession>A0A3S8RSI0</accession>
<evidence type="ECO:0000256" key="8">
    <source>
        <dbReference type="ARBA" id="ARBA00022989"/>
    </source>
</evidence>
<evidence type="ECO:0000256" key="7">
    <source>
        <dbReference type="ARBA" id="ARBA00022840"/>
    </source>
</evidence>
<dbReference type="SUPFAM" id="SSF52540">
    <property type="entry name" value="P-loop containing nucleoside triphosphate hydrolases"/>
    <property type="match status" value="1"/>
</dbReference>
<dbReference type="RefSeq" id="WP_125081897.1">
    <property type="nucleotide sequence ID" value="NZ_CP034248.1"/>
</dbReference>
<dbReference type="Pfam" id="PF00005">
    <property type="entry name" value="ABC_tran"/>
    <property type="match status" value="1"/>
</dbReference>
<dbReference type="EMBL" id="CP034248">
    <property type="protein sequence ID" value="AZK45800.1"/>
    <property type="molecule type" value="Genomic_DNA"/>
</dbReference>
<gene>
    <name evidence="13" type="primary">cydD</name>
    <name evidence="13" type="ORF">EIM92_05935</name>
</gene>
<keyword evidence="7" id="KW-0067">ATP-binding</keyword>
<dbReference type="FunFam" id="3.40.50.300:FF:000299">
    <property type="entry name" value="ABC transporter ATP-binding protein/permease"/>
    <property type="match status" value="1"/>
</dbReference>
<dbReference type="KEGG" id="plen:EIM92_05935"/>
<name>A0A3S8RSI0_9BACL</name>
<dbReference type="GO" id="GO:0016887">
    <property type="term" value="F:ATP hydrolysis activity"/>
    <property type="evidence" value="ECO:0007669"/>
    <property type="project" value="InterPro"/>
</dbReference>
<dbReference type="GO" id="GO:0005524">
    <property type="term" value="F:ATP binding"/>
    <property type="evidence" value="ECO:0007669"/>
    <property type="project" value="UniProtKB-KW"/>
</dbReference>
<comment type="subcellular location">
    <subcellularLocation>
        <location evidence="1">Cell membrane</location>
        <topology evidence="1">Multi-pass membrane protein</topology>
    </subcellularLocation>
</comment>
<dbReference type="InterPro" id="IPR011527">
    <property type="entry name" value="ABC1_TM_dom"/>
</dbReference>
<dbReference type="InterPro" id="IPR039421">
    <property type="entry name" value="Type_1_exporter"/>
</dbReference>
<dbReference type="GO" id="GO:0034040">
    <property type="term" value="F:ATPase-coupled lipid transmembrane transporter activity"/>
    <property type="evidence" value="ECO:0007669"/>
    <property type="project" value="TreeGrafter"/>
</dbReference>
<evidence type="ECO:0000313" key="14">
    <source>
        <dbReference type="Proteomes" id="UP000273145"/>
    </source>
</evidence>
<dbReference type="NCBIfam" id="TIGR02857">
    <property type="entry name" value="CydD"/>
    <property type="match status" value="1"/>
</dbReference>
<feature type="transmembrane region" description="Helical" evidence="10">
    <location>
        <begin position="235"/>
        <end position="260"/>
    </location>
</feature>
<keyword evidence="9 10" id="KW-0472">Membrane</keyword>
<protein>
    <submittedName>
        <fullName evidence="13">Thiol reductant ABC exporter subunit CydD</fullName>
    </submittedName>
</protein>
<feature type="transmembrane region" description="Helical" evidence="10">
    <location>
        <begin position="130"/>
        <end position="149"/>
    </location>
</feature>
<dbReference type="Gene3D" id="3.40.50.300">
    <property type="entry name" value="P-loop containing nucleotide triphosphate hydrolases"/>
    <property type="match status" value="1"/>
</dbReference>
<reference evidence="13 14" key="1">
    <citation type="submission" date="2018-11" db="EMBL/GenBank/DDBJ databases">
        <title>Genome sequencing of Paenibacillus lentus DSM25539(T).</title>
        <authorList>
            <person name="Kook J.-K."/>
            <person name="Park S.-N."/>
            <person name="Lim Y.K."/>
        </authorList>
    </citation>
    <scope>NUCLEOTIDE SEQUENCE [LARGE SCALE GENOMIC DNA]</scope>
    <source>
        <strain evidence="13 14">DSM 25539</strain>
    </source>
</reference>
<feature type="transmembrane region" description="Helical" evidence="10">
    <location>
        <begin position="53"/>
        <end position="72"/>
    </location>
</feature>
<keyword evidence="5" id="KW-0547">Nucleotide-binding</keyword>
<dbReference type="InterPro" id="IPR003439">
    <property type="entry name" value="ABC_transporter-like_ATP-bd"/>
</dbReference>
<evidence type="ECO:0000259" key="11">
    <source>
        <dbReference type="PROSITE" id="PS50893"/>
    </source>
</evidence>